<dbReference type="RefSeq" id="WP_265615846.1">
    <property type="nucleotide sequence ID" value="NZ_JAPFRD010000002.1"/>
</dbReference>
<proteinExistence type="predicted"/>
<reference evidence="1" key="1">
    <citation type="submission" date="2022-11" db="EMBL/GenBank/DDBJ databases">
        <title>Alteromonas sp. nov., isolated from sea water of the Qingdao.</title>
        <authorList>
            <person name="Wang Q."/>
        </authorList>
    </citation>
    <scope>NUCLEOTIDE SEQUENCE</scope>
    <source>
        <strain evidence="1">ASW11-7</strain>
    </source>
</reference>
<gene>
    <name evidence="1" type="ORF">OPS25_01335</name>
</gene>
<evidence type="ECO:0000313" key="1">
    <source>
        <dbReference type="EMBL" id="MCW8107145.1"/>
    </source>
</evidence>
<protein>
    <submittedName>
        <fullName evidence="1">Uncharacterized protein</fullName>
    </submittedName>
</protein>
<sequence length="188" mass="21312">MDSASTPEKEPLYGNKGMIFSYTKFDKTIKKNVKPLNLTYRKTLENISRKAGFRDAHALRKTAEAKHNDPRLQVAISLSNDLMLRAGAFLEHTRLKDLNADLERPTAAESLERGLIYIYVNSSGIVECVDESTPYLKAIDFENAFKCESIEDIYRQIDPERVSQVGYEVISVPEQLASELKPLLNQKT</sequence>
<accession>A0ABT3P3L6</accession>
<dbReference type="Proteomes" id="UP001142810">
    <property type="component" value="Unassembled WGS sequence"/>
</dbReference>
<name>A0ABT3P3L6_9ALTE</name>
<organism evidence="1 2">
    <name type="scientific">Alteromonas aquimaris</name>
    <dbReference type="NCBI Taxonomy" id="2998417"/>
    <lineage>
        <taxon>Bacteria</taxon>
        <taxon>Pseudomonadati</taxon>
        <taxon>Pseudomonadota</taxon>
        <taxon>Gammaproteobacteria</taxon>
        <taxon>Alteromonadales</taxon>
        <taxon>Alteromonadaceae</taxon>
        <taxon>Alteromonas/Salinimonas group</taxon>
        <taxon>Alteromonas</taxon>
    </lineage>
</organism>
<dbReference type="EMBL" id="JAPFRD010000002">
    <property type="protein sequence ID" value="MCW8107145.1"/>
    <property type="molecule type" value="Genomic_DNA"/>
</dbReference>
<comment type="caution">
    <text evidence="1">The sequence shown here is derived from an EMBL/GenBank/DDBJ whole genome shotgun (WGS) entry which is preliminary data.</text>
</comment>
<evidence type="ECO:0000313" key="2">
    <source>
        <dbReference type="Proteomes" id="UP001142810"/>
    </source>
</evidence>
<keyword evidence="2" id="KW-1185">Reference proteome</keyword>